<dbReference type="Gene3D" id="2.60.210.10">
    <property type="entry name" value="Apoptosis, Tumor Necrosis Factor Receptor Associated Protein 2, Chain A"/>
    <property type="match status" value="1"/>
</dbReference>
<dbReference type="Proteomes" id="UP001642540">
    <property type="component" value="Unassembled WGS sequence"/>
</dbReference>
<dbReference type="EMBL" id="CAXLJM020000061">
    <property type="protein sequence ID" value="CAL8119595.1"/>
    <property type="molecule type" value="Genomic_DNA"/>
</dbReference>
<accession>A0ABP1RBB6</accession>
<dbReference type="SUPFAM" id="SSF49599">
    <property type="entry name" value="TRAF domain-like"/>
    <property type="match status" value="1"/>
</dbReference>
<reference evidence="1 3" key="1">
    <citation type="submission" date="2024-08" db="EMBL/GenBank/DDBJ databases">
        <authorList>
            <person name="Cucini C."/>
            <person name="Frati F."/>
        </authorList>
    </citation>
    <scope>NUCLEOTIDE SEQUENCE [LARGE SCALE GENOMIC DNA]</scope>
</reference>
<dbReference type="EMBL" id="CAXLJM020000061">
    <property type="protein sequence ID" value="CAL8119581.1"/>
    <property type="molecule type" value="Genomic_DNA"/>
</dbReference>
<gene>
    <name evidence="1" type="ORF">ODALV1_LOCUS18620</name>
    <name evidence="2" type="ORF">ODALV1_LOCUS18627</name>
</gene>
<evidence type="ECO:0000313" key="2">
    <source>
        <dbReference type="EMBL" id="CAL8119595.1"/>
    </source>
</evidence>
<evidence type="ECO:0000313" key="1">
    <source>
        <dbReference type="EMBL" id="CAL8119581.1"/>
    </source>
</evidence>
<dbReference type="Gene3D" id="3.30.710.10">
    <property type="entry name" value="Potassium Channel Kv1.1, Chain A"/>
    <property type="match status" value="1"/>
</dbReference>
<name>A0ABP1RBB6_9HEXA</name>
<dbReference type="InterPro" id="IPR011333">
    <property type="entry name" value="SKP1/BTB/POZ_sf"/>
</dbReference>
<organism evidence="1 3">
    <name type="scientific">Orchesella dallaii</name>
    <dbReference type="NCBI Taxonomy" id="48710"/>
    <lineage>
        <taxon>Eukaryota</taxon>
        <taxon>Metazoa</taxon>
        <taxon>Ecdysozoa</taxon>
        <taxon>Arthropoda</taxon>
        <taxon>Hexapoda</taxon>
        <taxon>Collembola</taxon>
        <taxon>Entomobryomorpha</taxon>
        <taxon>Entomobryoidea</taxon>
        <taxon>Orchesellidae</taxon>
        <taxon>Orchesellinae</taxon>
        <taxon>Orchesella</taxon>
    </lineage>
</organism>
<evidence type="ECO:0008006" key="4">
    <source>
        <dbReference type="Google" id="ProtNLM"/>
    </source>
</evidence>
<keyword evidence="3" id="KW-1185">Reference proteome</keyword>
<proteinExistence type="predicted"/>
<evidence type="ECO:0000313" key="3">
    <source>
        <dbReference type="Proteomes" id="UP001642540"/>
    </source>
</evidence>
<dbReference type="InterPro" id="IPR008974">
    <property type="entry name" value="TRAF-like"/>
</dbReference>
<comment type="caution">
    <text evidence="1">The sequence shown here is derived from an EMBL/GenBank/DDBJ whole genome shotgun (WGS) entry which is preliminary data.</text>
</comment>
<protein>
    <recommendedName>
        <fullName evidence="4">BTB domain-containing protein</fullName>
    </recommendedName>
</protein>
<sequence>MAVPWCLLTNDGGNETDSADIVVKATAQFCLLNADEHTVRTFRLSGTSGFNVPLEFIKGRNMFGTGKFIMSSYIMNPSNNIVVDNVLKIQCEIHIIGETNRKVLKAGSAKCCTELEKLFTDSICTDLTIVVGKSSFQAHKAVLMGNFLQRLI</sequence>
<dbReference type="SUPFAM" id="SSF54695">
    <property type="entry name" value="POZ domain"/>
    <property type="match status" value="1"/>
</dbReference>